<dbReference type="AlphaFoldDB" id="A0AAI9ZPE7"/>
<evidence type="ECO:0000313" key="2">
    <source>
        <dbReference type="EMBL" id="KAK1634623.1"/>
    </source>
</evidence>
<dbReference type="Proteomes" id="UP001243989">
    <property type="component" value="Unassembled WGS sequence"/>
</dbReference>
<name>A0AAI9ZPE7_9PEZI</name>
<keyword evidence="1" id="KW-0732">Signal</keyword>
<comment type="caution">
    <text evidence="2">The sequence shown here is derived from an EMBL/GenBank/DDBJ whole genome shotgun (WGS) entry which is preliminary data.</text>
</comment>
<dbReference type="RefSeq" id="XP_060443230.1">
    <property type="nucleotide sequence ID" value="XM_060595642.1"/>
</dbReference>
<gene>
    <name evidence="2" type="ORF">BDP81DRAFT_50542</name>
</gene>
<evidence type="ECO:0008006" key="4">
    <source>
        <dbReference type="Google" id="ProtNLM"/>
    </source>
</evidence>
<protein>
    <recommendedName>
        <fullName evidence="4">Secreted protein</fullName>
    </recommendedName>
</protein>
<dbReference type="EMBL" id="JAHMHQ010000014">
    <property type="protein sequence ID" value="KAK1634623.1"/>
    <property type="molecule type" value="Genomic_DNA"/>
</dbReference>
<keyword evidence="3" id="KW-1185">Reference proteome</keyword>
<organism evidence="2 3">
    <name type="scientific">Colletotrichum phormii</name>
    <dbReference type="NCBI Taxonomy" id="359342"/>
    <lineage>
        <taxon>Eukaryota</taxon>
        <taxon>Fungi</taxon>
        <taxon>Dikarya</taxon>
        <taxon>Ascomycota</taxon>
        <taxon>Pezizomycotina</taxon>
        <taxon>Sordariomycetes</taxon>
        <taxon>Hypocreomycetidae</taxon>
        <taxon>Glomerellales</taxon>
        <taxon>Glomerellaceae</taxon>
        <taxon>Colletotrichum</taxon>
        <taxon>Colletotrichum acutatum species complex</taxon>
    </lineage>
</organism>
<accession>A0AAI9ZPE7</accession>
<reference evidence="2" key="1">
    <citation type="submission" date="2021-06" db="EMBL/GenBank/DDBJ databases">
        <title>Comparative genomics, transcriptomics and evolutionary studies reveal genomic signatures of adaptation to plant cell wall in hemibiotrophic fungi.</title>
        <authorList>
            <consortium name="DOE Joint Genome Institute"/>
            <person name="Baroncelli R."/>
            <person name="Diaz J.F."/>
            <person name="Benocci T."/>
            <person name="Peng M."/>
            <person name="Battaglia E."/>
            <person name="Haridas S."/>
            <person name="Andreopoulos W."/>
            <person name="Labutti K."/>
            <person name="Pangilinan J."/>
            <person name="Floch G.L."/>
            <person name="Makela M.R."/>
            <person name="Henrissat B."/>
            <person name="Grigoriev I.V."/>
            <person name="Crouch J.A."/>
            <person name="De Vries R.P."/>
            <person name="Sukno S.A."/>
            <person name="Thon M.R."/>
        </authorList>
    </citation>
    <scope>NUCLEOTIDE SEQUENCE</scope>
    <source>
        <strain evidence="2">CBS 102054</strain>
    </source>
</reference>
<dbReference type="GeneID" id="85480504"/>
<proteinExistence type="predicted"/>
<feature type="signal peptide" evidence="1">
    <location>
        <begin position="1"/>
        <end position="23"/>
    </location>
</feature>
<evidence type="ECO:0000256" key="1">
    <source>
        <dbReference type="SAM" id="SignalP"/>
    </source>
</evidence>
<sequence length="101" mass="11148">MAHYRCSLGSFLFWEGLCIVVQAGGMRPVKAAIAWRLSRTGCSPPVIATRRPDPCSYRSGVIGRLGPRIRCARRLRVDADRGSGFPRGGNIMNMSNNFRHG</sequence>
<feature type="chain" id="PRO_5042561940" description="Secreted protein" evidence="1">
    <location>
        <begin position="24"/>
        <end position="101"/>
    </location>
</feature>
<evidence type="ECO:0000313" key="3">
    <source>
        <dbReference type="Proteomes" id="UP001243989"/>
    </source>
</evidence>